<dbReference type="KEGG" id="tbi:Tbis_0390"/>
<evidence type="ECO:0000313" key="2">
    <source>
        <dbReference type="Proteomes" id="UP000006640"/>
    </source>
</evidence>
<organism evidence="1 2">
    <name type="scientific">Thermobispora bispora (strain ATCC 19993 / DSM 43833 / CBS 139.67 / JCM 10125 / KCTC 9307 / NBRC 14880 / R51)</name>
    <dbReference type="NCBI Taxonomy" id="469371"/>
    <lineage>
        <taxon>Bacteria</taxon>
        <taxon>Bacillati</taxon>
        <taxon>Actinomycetota</taxon>
        <taxon>Actinomycetes</taxon>
        <taxon>Streptosporangiales</taxon>
        <taxon>Streptosporangiaceae</taxon>
        <taxon>Thermobispora</taxon>
    </lineage>
</organism>
<dbReference type="EMBL" id="CP001874">
    <property type="protein sequence ID" value="ADG87118.1"/>
    <property type="molecule type" value="Genomic_DNA"/>
</dbReference>
<gene>
    <name evidence="1" type="ordered locus">Tbis_0390</name>
</gene>
<evidence type="ECO:0000313" key="1">
    <source>
        <dbReference type="EMBL" id="ADG87118.1"/>
    </source>
</evidence>
<name>D6Y464_THEBD</name>
<keyword evidence="2" id="KW-1185">Reference proteome</keyword>
<dbReference type="RefSeq" id="WP_013130651.1">
    <property type="nucleotide sequence ID" value="NC_014165.1"/>
</dbReference>
<dbReference type="AlphaFoldDB" id="D6Y464"/>
<dbReference type="Proteomes" id="UP000006640">
    <property type="component" value="Chromosome"/>
</dbReference>
<dbReference type="eggNOG" id="ENOG5033W9V">
    <property type="taxonomic scope" value="Bacteria"/>
</dbReference>
<reference evidence="1 2" key="1">
    <citation type="submission" date="2010-01" db="EMBL/GenBank/DDBJ databases">
        <title>The complete genome of Thermobispora bispora DSM 43833.</title>
        <authorList>
            <consortium name="US DOE Joint Genome Institute (JGI-PGF)"/>
            <person name="Lucas S."/>
            <person name="Copeland A."/>
            <person name="Lapidus A."/>
            <person name="Glavina del Rio T."/>
            <person name="Dalin E."/>
            <person name="Tice H."/>
            <person name="Bruce D."/>
            <person name="Goodwin L."/>
            <person name="Pitluck S."/>
            <person name="Kyrpides N."/>
            <person name="Mavromatis K."/>
            <person name="Ivanova N."/>
            <person name="Mikhailova N."/>
            <person name="Chertkov O."/>
            <person name="Brettin T."/>
            <person name="Detter J.C."/>
            <person name="Han C."/>
            <person name="Larimer F."/>
            <person name="Land M."/>
            <person name="Hauser L."/>
            <person name="Markowitz V."/>
            <person name="Cheng J.-F."/>
            <person name="Hugenholtz P."/>
            <person name="Woyke T."/>
            <person name="Wu D."/>
            <person name="Jando M."/>
            <person name="Schneider S."/>
            <person name="Klenk H.-P."/>
            <person name="Eisen J.A."/>
        </authorList>
    </citation>
    <scope>NUCLEOTIDE SEQUENCE [LARGE SCALE GENOMIC DNA]</scope>
    <source>
        <strain evidence="2">ATCC 19993 / DSM 43833 / CBS 139.67 / JCM 10125 / KCTC 9307 / NBRC 14880 / R51</strain>
    </source>
</reference>
<protein>
    <submittedName>
        <fullName evidence="1">Uncharacterized protein</fullName>
    </submittedName>
</protein>
<dbReference type="HOGENOM" id="CLU_2511591_0_0_11"/>
<dbReference type="STRING" id="469371.Tbis_0390"/>
<accession>D6Y464</accession>
<proteinExistence type="predicted"/>
<sequence>MSELTLLARILRGRGRWTEAIAYEVSRSAKVYPELNTIASDGWLGEPIEIDNDDEIEQIERVRRAVFGGTVHEPLKHLGEARPAT</sequence>